<keyword evidence="1" id="KW-1133">Transmembrane helix</keyword>
<dbReference type="RefSeq" id="WP_217630685.1">
    <property type="nucleotide sequence ID" value="NZ_FMVT01000008.1"/>
</dbReference>
<dbReference type="STRING" id="336292.SAMN05660710_02502"/>
<protein>
    <submittedName>
        <fullName evidence="3">Putative tricarboxylic transport membrane protein</fullName>
    </submittedName>
</protein>
<organism evidence="3 4">
    <name type="scientific">Paracoccus tibetensis</name>
    <dbReference type="NCBI Taxonomy" id="336292"/>
    <lineage>
        <taxon>Bacteria</taxon>
        <taxon>Pseudomonadati</taxon>
        <taxon>Pseudomonadota</taxon>
        <taxon>Alphaproteobacteria</taxon>
        <taxon>Rhodobacterales</taxon>
        <taxon>Paracoccaceae</taxon>
        <taxon>Paracoccus</taxon>
    </lineage>
</organism>
<feature type="transmembrane region" description="Helical" evidence="1">
    <location>
        <begin position="7"/>
        <end position="27"/>
    </location>
</feature>
<dbReference type="Pfam" id="PF07331">
    <property type="entry name" value="TctB"/>
    <property type="match status" value="1"/>
</dbReference>
<feature type="transmembrane region" description="Helical" evidence="1">
    <location>
        <begin position="69"/>
        <end position="87"/>
    </location>
</feature>
<accession>A0A1G5I8E5</accession>
<gene>
    <name evidence="3" type="ORF">SAMN05660710_02502</name>
</gene>
<reference evidence="3 4" key="1">
    <citation type="submission" date="2016-10" db="EMBL/GenBank/DDBJ databases">
        <authorList>
            <person name="de Groot N.N."/>
        </authorList>
    </citation>
    <scope>NUCLEOTIDE SEQUENCE [LARGE SCALE GENOMIC DNA]</scope>
    <source>
        <strain evidence="3 4">CGMCC 1.8925</strain>
    </source>
</reference>
<dbReference type="EMBL" id="FMVT01000008">
    <property type="protein sequence ID" value="SCY72416.1"/>
    <property type="molecule type" value="Genomic_DNA"/>
</dbReference>
<feature type="domain" description="DUF1468" evidence="2">
    <location>
        <begin position="7"/>
        <end position="137"/>
    </location>
</feature>
<feature type="transmembrane region" description="Helical" evidence="1">
    <location>
        <begin position="39"/>
        <end position="57"/>
    </location>
</feature>
<name>A0A1G5I8E5_9RHOB</name>
<keyword evidence="1" id="KW-0472">Membrane</keyword>
<sequence length="147" mass="15389">MIRGDRVFGAFMIVVALGYILSASSIPTSFMSDPVGPRIFPYMIAGVVILCSLVMVLKPDPDQDWPAGPMVLQLGLALAVLVAYAYAITPLGFLIPTTVAAGVLSWQIGGRPLRSAITGLGLAIGLFVLFRVILGLGLRGLPAGMGF</sequence>
<dbReference type="AlphaFoldDB" id="A0A1G5I8E5"/>
<proteinExistence type="predicted"/>
<evidence type="ECO:0000313" key="3">
    <source>
        <dbReference type="EMBL" id="SCY72416.1"/>
    </source>
</evidence>
<dbReference type="Proteomes" id="UP000199502">
    <property type="component" value="Unassembled WGS sequence"/>
</dbReference>
<keyword evidence="4" id="KW-1185">Reference proteome</keyword>
<keyword evidence="1" id="KW-0812">Transmembrane</keyword>
<evidence type="ECO:0000256" key="1">
    <source>
        <dbReference type="SAM" id="Phobius"/>
    </source>
</evidence>
<feature type="transmembrane region" description="Helical" evidence="1">
    <location>
        <begin position="116"/>
        <end position="138"/>
    </location>
</feature>
<evidence type="ECO:0000259" key="2">
    <source>
        <dbReference type="Pfam" id="PF07331"/>
    </source>
</evidence>
<dbReference type="InterPro" id="IPR009936">
    <property type="entry name" value="DUF1468"/>
</dbReference>
<evidence type="ECO:0000313" key="4">
    <source>
        <dbReference type="Proteomes" id="UP000199502"/>
    </source>
</evidence>